<keyword evidence="2" id="KW-1185">Reference proteome</keyword>
<evidence type="ECO:0000313" key="2">
    <source>
        <dbReference type="Proteomes" id="UP000324222"/>
    </source>
</evidence>
<gene>
    <name evidence="1" type="ORF">E2C01_031393</name>
</gene>
<protein>
    <submittedName>
        <fullName evidence="1">Uncharacterized protein</fullName>
    </submittedName>
</protein>
<proteinExistence type="predicted"/>
<dbReference type="Proteomes" id="UP000324222">
    <property type="component" value="Unassembled WGS sequence"/>
</dbReference>
<name>A0A5B7EXZ9_PORTR</name>
<sequence>MEHRIVNAFQAAASASIPLTKRPKQQHQDRWYYSQRVQEYDHQVNQARKLNRRHNTQTTRDLLRAAIRTAREGKKEIKTEKWLQWCTNKNSHTKLSDLRRQVRTGAGQRVAFPRTHPDPEGEAQRLITTTYADRASSQQLSPETLAILNEQQAEQEALILQACEENRPTDTNFTLKELERTLRPRPDTATGADKIFYSMIRQTGPAAHDEILRNMNTSYTAGRLPSKWKEATISPIPKPKDPGKTRPILLLSCLGKTAEMILNRLQWASGPLQAIYAYTHGL</sequence>
<reference evidence="1 2" key="1">
    <citation type="submission" date="2019-05" db="EMBL/GenBank/DDBJ databases">
        <title>Another draft genome of Portunus trituberculatus and its Hox gene families provides insights of decapod evolution.</title>
        <authorList>
            <person name="Jeong J.-H."/>
            <person name="Song I."/>
            <person name="Kim S."/>
            <person name="Choi T."/>
            <person name="Kim D."/>
            <person name="Ryu S."/>
            <person name="Kim W."/>
        </authorList>
    </citation>
    <scope>NUCLEOTIDE SEQUENCE [LARGE SCALE GENOMIC DNA]</scope>
    <source>
        <tissue evidence="1">Muscle</tissue>
    </source>
</reference>
<organism evidence="1 2">
    <name type="scientific">Portunus trituberculatus</name>
    <name type="common">Swimming crab</name>
    <name type="synonym">Neptunus trituberculatus</name>
    <dbReference type="NCBI Taxonomy" id="210409"/>
    <lineage>
        <taxon>Eukaryota</taxon>
        <taxon>Metazoa</taxon>
        <taxon>Ecdysozoa</taxon>
        <taxon>Arthropoda</taxon>
        <taxon>Crustacea</taxon>
        <taxon>Multicrustacea</taxon>
        <taxon>Malacostraca</taxon>
        <taxon>Eumalacostraca</taxon>
        <taxon>Eucarida</taxon>
        <taxon>Decapoda</taxon>
        <taxon>Pleocyemata</taxon>
        <taxon>Brachyura</taxon>
        <taxon>Eubrachyura</taxon>
        <taxon>Portunoidea</taxon>
        <taxon>Portunidae</taxon>
        <taxon>Portuninae</taxon>
        <taxon>Portunus</taxon>
    </lineage>
</organism>
<comment type="caution">
    <text evidence="1">The sequence shown here is derived from an EMBL/GenBank/DDBJ whole genome shotgun (WGS) entry which is preliminary data.</text>
</comment>
<dbReference type="AlphaFoldDB" id="A0A5B7EXZ9"/>
<accession>A0A5B7EXZ9</accession>
<evidence type="ECO:0000313" key="1">
    <source>
        <dbReference type="EMBL" id="MPC37898.1"/>
    </source>
</evidence>
<dbReference type="OrthoDB" id="6366904at2759"/>
<dbReference type="EMBL" id="VSRR010003918">
    <property type="protein sequence ID" value="MPC37898.1"/>
    <property type="molecule type" value="Genomic_DNA"/>
</dbReference>
<dbReference type="PANTHER" id="PTHR19446">
    <property type="entry name" value="REVERSE TRANSCRIPTASES"/>
    <property type="match status" value="1"/>
</dbReference>